<dbReference type="Gene3D" id="3.40.50.620">
    <property type="entry name" value="HUPs"/>
    <property type="match status" value="1"/>
</dbReference>
<dbReference type="OrthoDB" id="408373at2759"/>
<evidence type="ECO:0000313" key="2">
    <source>
        <dbReference type="EMBL" id="KAF6005263.1"/>
    </source>
</evidence>
<dbReference type="PRINTS" id="PR00111">
    <property type="entry name" value="ABHYDROLASE"/>
</dbReference>
<dbReference type="SUPFAM" id="SSF48173">
    <property type="entry name" value="Cryptochrome/photolyase FAD-binding domain"/>
    <property type="match status" value="1"/>
</dbReference>
<dbReference type="PROSITE" id="PS51645">
    <property type="entry name" value="PHR_CRY_ALPHA_BETA"/>
    <property type="match status" value="1"/>
</dbReference>
<dbReference type="PANTHER" id="PTHR47832">
    <property type="entry name" value="DNA PHOTOLYASE"/>
    <property type="match status" value="1"/>
</dbReference>
<dbReference type="Proteomes" id="UP000530660">
    <property type="component" value="Unassembled WGS sequence"/>
</dbReference>
<keyword evidence="3" id="KW-1185">Reference proteome</keyword>
<keyword evidence="2" id="KW-0378">Hydrolase</keyword>
<dbReference type="Gene3D" id="3.40.50.1820">
    <property type="entry name" value="alpha/beta hydrolase"/>
    <property type="match status" value="1"/>
</dbReference>
<name>A0A7J7IQ80_9RHOD</name>
<dbReference type="EMBL" id="VWRR01000001">
    <property type="protein sequence ID" value="KAF6005263.1"/>
    <property type="molecule type" value="Genomic_DNA"/>
</dbReference>
<reference evidence="2 3" key="1">
    <citation type="journal article" date="2020" name="J. Phycol.">
        <title>Comparative genome analysis reveals Cyanidiococcus gen. nov., a new extremophilic red algal genus sister to Cyanidioschyzon (Cyanidioschyzonaceae, Rhodophyta).</title>
        <authorList>
            <person name="Liu S.-L."/>
            <person name="Chiang Y.-R."/>
            <person name="Yoon H.S."/>
            <person name="Fu H.-Y."/>
        </authorList>
    </citation>
    <scope>NUCLEOTIDE SEQUENCE [LARGE SCALE GENOMIC DNA]</scope>
    <source>
        <strain evidence="2 3">THAL066</strain>
    </source>
</reference>
<sequence>MFVGSLPFNYGLVVRGVRIGRGHLYSDADGFKTRLGELSLSRHCNWKTERDGRQPKFAQIFCLQACEAIEVETPEDVALSAERLKSLALSADPPGSTSAIAPTWVVWFRKDLRVHDHPGLTRLRDYFTAWQTEQHSRPSTEAAANAAPLIAFVYIFDSADLESYTADMRSYLQESVMALRESIRLYTGGRGDLLVMHGSAPREMAVLCGRFANVRVLVEDDWCESSQHCFRECNRLGITLDFWKPISLYRDDGISEGTTVKFSENELDHFTFFKRHLVADRVRKTVPDDFLELCQNIQNAGVNVFESGYELETTTAGEQPQYISWFPLDHADYEFVERLRKDDRQCESMPSGTGGEAVAIERLKEYFCDTNHGRERDFLRSFSYALHFGCLSPRRILEELYAARSKKRWRMTPLMEAPTWREARAFVRSLSWHLFLAQHDRGRGRPWRYWRWNGLPVRYSERAPSTAEAPAVLFIHGFGASIEHWERNASCLTEQGYHVYCLDLIGFGRSAKPVTRYTQELWERQVRDFVLQIVRRPVYIVGNSIGAYISLAFAADHISKSSRNTDSTVIRTLCKGVVLINPAGPLEDLVSGLSAPRRSDFRQFLSAPFLSRLAGEVLLRYLQRRIRNTLLKVYPVSPQAALRMEQIIYRHSVDPGAASVIASGFRLPPSRAIPELLKSLYPVPVLLVQGILDPLNDARLRAERIARARPDIRVVCLDAGHCPHDEIPDEVNMALVDWLRSCEHPGEASGRVSRLPASFNG</sequence>
<dbReference type="Pfam" id="PF00875">
    <property type="entry name" value="DNA_photolyase"/>
    <property type="match status" value="1"/>
</dbReference>
<dbReference type="Pfam" id="PF12697">
    <property type="entry name" value="Abhydrolase_6"/>
    <property type="match status" value="1"/>
</dbReference>
<protein>
    <submittedName>
        <fullName evidence="2">Alpha beta hydrolase</fullName>
    </submittedName>
</protein>
<dbReference type="InterPro" id="IPR029058">
    <property type="entry name" value="AB_hydrolase_fold"/>
</dbReference>
<dbReference type="GO" id="GO:0016787">
    <property type="term" value="F:hydrolase activity"/>
    <property type="evidence" value="ECO:0007669"/>
    <property type="project" value="UniProtKB-KW"/>
</dbReference>
<dbReference type="SUPFAM" id="SSF53474">
    <property type="entry name" value="alpha/beta-Hydrolases"/>
    <property type="match status" value="1"/>
</dbReference>
<dbReference type="SUPFAM" id="SSF52425">
    <property type="entry name" value="Cryptochrome/photolyase, N-terminal domain"/>
    <property type="match status" value="1"/>
</dbReference>
<evidence type="ECO:0000259" key="1">
    <source>
        <dbReference type="PROSITE" id="PS51645"/>
    </source>
</evidence>
<dbReference type="InterPro" id="IPR036155">
    <property type="entry name" value="Crypto/Photolyase_N_sf"/>
</dbReference>
<dbReference type="AlphaFoldDB" id="A0A7J7IQ80"/>
<evidence type="ECO:0000313" key="3">
    <source>
        <dbReference type="Proteomes" id="UP000530660"/>
    </source>
</evidence>
<feature type="domain" description="Photolyase/cryptochrome alpha/beta" evidence="1">
    <location>
        <begin position="102"/>
        <end position="248"/>
    </location>
</feature>
<dbReference type="InterPro" id="IPR014729">
    <property type="entry name" value="Rossmann-like_a/b/a_fold"/>
</dbReference>
<dbReference type="InterPro" id="IPR036134">
    <property type="entry name" value="Crypto/Photolyase_FAD-like_sf"/>
</dbReference>
<dbReference type="InterPro" id="IPR006050">
    <property type="entry name" value="DNA_photolyase_N"/>
</dbReference>
<proteinExistence type="predicted"/>
<gene>
    <name evidence="2" type="primary">ABHD6_4</name>
    <name evidence="2" type="ORF">F1559_003648</name>
</gene>
<organism evidence="2 3">
    <name type="scientific">Cyanidiococcus yangmingshanensis</name>
    <dbReference type="NCBI Taxonomy" id="2690220"/>
    <lineage>
        <taxon>Eukaryota</taxon>
        <taxon>Rhodophyta</taxon>
        <taxon>Bangiophyceae</taxon>
        <taxon>Cyanidiales</taxon>
        <taxon>Cyanidiaceae</taxon>
        <taxon>Cyanidiococcus</taxon>
    </lineage>
</organism>
<dbReference type="PANTHER" id="PTHR47832:SF1">
    <property type="entry name" value="DNA PHOTOLYASE"/>
    <property type="match status" value="1"/>
</dbReference>
<accession>A0A7J7IQ80</accession>
<dbReference type="InterPro" id="IPR000073">
    <property type="entry name" value="AB_hydrolase_1"/>
</dbReference>
<dbReference type="Gene3D" id="1.25.40.80">
    <property type="match status" value="1"/>
</dbReference>
<comment type="caution">
    <text evidence="2">The sequence shown here is derived from an EMBL/GenBank/DDBJ whole genome shotgun (WGS) entry which is preliminary data.</text>
</comment>